<evidence type="ECO:0000256" key="6">
    <source>
        <dbReference type="ARBA" id="ARBA00023033"/>
    </source>
</evidence>
<reference evidence="10 11" key="1">
    <citation type="journal article" date="2015" name="Sci. Rep.">
        <title>Chromosome-level genome map provides insights into diverse defense mechanisms in the medicinal fungus Ganoderma sinense.</title>
        <authorList>
            <person name="Zhu Y."/>
            <person name="Xu J."/>
            <person name="Sun C."/>
            <person name="Zhou S."/>
            <person name="Xu H."/>
            <person name="Nelson D.R."/>
            <person name="Qian J."/>
            <person name="Song J."/>
            <person name="Luo H."/>
            <person name="Xiang L."/>
            <person name="Li Y."/>
            <person name="Xu Z."/>
            <person name="Ji A."/>
            <person name="Wang L."/>
            <person name="Lu S."/>
            <person name="Hayward A."/>
            <person name="Sun W."/>
            <person name="Li X."/>
            <person name="Schwartz D.C."/>
            <person name="Wang Y."/>
            <person name="Chen S."/>
        </authorList>
    </citation>
    <scope>NUCLEOTIDE SEQUENCE [LARGE SCALE GENOMIC DNA]</scope>
    <source>
        <strain evidence="10 11">ZZ0214-1</strain>
    </source>
</reference>
<dbReference type="InterPro" id="IPR001128">
    <property type="entry name" value="Cyt_P450"/>
</dbReference>
<dbReference type="Gene3D" id="1.10.630.10">
    <property type="entry name" value="Cytochrome P450"/>
    <property type="match status" value="1"/>
</dbReference>
<dbReference type="Pfam" id="PF00067">
    <property type="entry name" value="p450"/>
    <property type="match status" value="1"/>
</dbReference>
<evidence type="ECO:0000256" key="1">
    <source>
        <dbReference type="ARBA" id="ARBA00001971"/>
    </source>
</evidence>
<protein>
    <submittedName>
        <fullName evidence="10">Cytochrome P450</fullName>
    </submittedName>
</protein>
<keyword evidence="6 8" id="KW-0503">Monooxygenase</keyword>
<dbReference type="PROSITE" id="PS00086">
    <property type="entry name" value="CYTOCHROME_P450"/>
    <property type="match status" value="1"/>
</dbReference>
<evidence type="ECO:0000313" key="10">
    <source>
        <dbReference type="EMBL" id="PIL37649.1"/>
    </source>
</evidence>
<dbReference type="GO" id="GO:0016705">
    <property type="term" value="F:oxidoreductase activity, acting on paired donors, with incorporation or reduction of molecular oxygen"/>
    <property type="evidence" value="ECO:0007669"/>
    <property type="project" value="InterPro"/>
</dbReference>
<evidence type="ECO:0000313" key="11">
    <source>
        <dbReference type="Proteomes" id="UP000230002"/>
    </source>
</evidence>
<evidence type="ECO:0000256" key="8">
    <source>
        <dbReference type="RuleBase" id="RU000461"/>
    </source>
</evidence>
<dbReference type="OrthoDB" id="1844152at2759"/>
<dbReference type="PANTHER" id="PTHR46206:SF1">
    <property type="entry name" value="P450, PUTATIVE (EUROFUNG)-RELATED"/>
    <property type="match status" value="1"/>
</dbReference>
<evidence type="ECO:0000256" key="7">
    <source>
        <dbReference type="PIRSR" id="PIRSR602403-1"/>
    </source>
</evidence>
<sequence length="507" mass="56561">MASASSTSWQLFAAAAAVFLVAYVLKRRSNPLYSLPTIGPSAPLLSYLGAFRYVVDTEGMLREGYKKFYGTLFKMSMLDGWLVVFTGPKLIDELRRSSDDELSAVEGTTQVLQLRHTLGPGIDDQFHVAVVRDKLTRNLTAVYPDVLDEVCAAFREYIPAPAQEDEWVPVTVWPVVQKIIARASNRVIVGLPRCRDQKYLDVAINFTNDVFVSSFIINLFPDFLKPLIAKAIPMVAKNKKVLMPMVVPMLRERQRMLDAHGSDWEEKPRDLLQWLLEEAQAKGTPFDNVVEKVLLVNFGAIHTSSGAFTHALYNLAAYTQYIAPLREEVESVVAKEGWSKASIGKMRKLDSFFKESMRLADGNLLNLFRKAVKDVTLSDGTRIPKGTLVAAAAITAHSDDTRYAEPGVFDPFRFARLREGGSAEATKHQLVNTSVDFITFGHGRHACPGRFFAANELKTMMAHLVLNYDVKFAEEGKRPANVRFGPADLPSHTAQVLFRKRRCGAPS</sequence>
<evidence type="ECO:0000256" key="3">
    <source>
        <dbReference type="ARBA" id="ARBA00022723"/>
    </source>
</evidence>
<comment type="similarity">
    <text evidence="2 8">Belongs to the cytochrome P450 family.</text>
</comment>
<keyword evidence="11" id="KW-1185">Reference proteome</keyword>
<dbReference type="STRING" id="1077348.A0A2G8SV53"/>
<dbReference type="SUPFAM" id="SSF48264">
    <property type="entry name" value="Cytochrome P450"/>
    <property type="match status" value="1"/>
</dbReference>
<dbReference type="CDD" id="cd11041">
    <property type="entry name" value="CYP503A1-like"/>
    <property type="match status" value="1"/>
</dbReference>
<organism evidence="10 11">
    <name type="scientific">Ganoderma sinense ZZ0214-1</name>
    <dbReference type="NCBI Taxonomy" id="1077348"/>
    <lineage>
        <taxon>Eukaryota</taxon>
        <taxon>Fungi</taxon>
        <taxon>Dikarya</taxon>
        <taxon>Basidiomycota</taxon>
        <taxon>Agaricomycotina</taxon>
        <taxon>Agaricomycetes</taxon>
        <taxon>Polyporales</taxon>
        <taxon>Polyporaceae</taxon>
        <taxon>Ganoderma</taxon>
    </lineage>
</organism>
<dbReference type="AlphaFoldDB" id="A0A2G8SV53"/>
<dbReference type="GO" id="GO:0004497">
    <property type="term" value="F:monooxygenase activity"/>
    <property type="evidence" value="ECO:0007669"/>
    <property type="project" value="UniProtKB-KW"/>
</dbReference>
<proteinExistence type="inferred from homology"/>
<accession>A0A2G8SV53</accession>
<dbReference type="PRINTS" id="PR00465">
    <property type="entry name" value="EP450IV"/>
</dbReference>
<keyword evidence="3 7" id="KW-0479">Metal-binding</keyword>
<comment type="caution">
    <text evidence="10">The sequence shown here is derived from an EMBL/GenBank/DDBJ whole genome shotgun (WGS) entry which is preliminary data.</text>
</comment>
<comment type="cofactor">
    <cofactor evidence="1 7">
        <name>heme</name>
        <dbReference type="ChEBI" id="CHEBI:30413"/>
    </cofactor>
</comment>
<feature type="binding site" description="axial binding residue" evidence="7">
    <location>
        <position position="447"/>
    </location>
    <ligand>
        <name>heme</name>
        <dbReference type="ChEBI" id="CHEBI:30413"/>
    </ligand>
    <ligandPart>
        <name>Fe</name>
        <dbReference type="ChEBI" id="CHEBI:18248"/>
    </ligandPart>
</feature>
<name>A0A2G8SV53_9APHY</name>
<dbReference type="EMBL" id="AYKW01000001">
    <property type="protein sequence ID" value="PIL37649.1"/>
    <property type="molecule type" value="Genomic_DNA"/>
</dbReference>
<dbReference type="Proteomes" id="UP000230002">
    <property type="component" value="Unassembled WGS sequence"/>
</dbReference>
<evidence type="ECO:0000256" key="4">
    <source>
        <dbReference type="ARBA" id="ARBA00023002"/>
    </source>
</evidence>
<gene>
    <name evidence="10" type="ORF">GSI_01343</name>
</gene>
<keyword evidence="9" id="KW-0472">Membrane</keyword>
<dbReference type="GO" id="GO:0020037">
    <property type="term" value="F:heme binding"/>
    <property type="evidence" value="ECO:0007669"/>
    <property type="project" value="InterPro"/>
</dbReference>
<feature type="transmembrane region" description="Helical" evidence="9">
    <location>
        <begin position="6"/>
        <end position="25"/>
    </location>
</feature>
<keyword evidence="5 7" id="KW-0408">Iron</keyword>
<evidence type="ECO:0000256" key="2">
    <source>
        <dbReference type="ARBA" id="ARBA00010617"/>
    </source>
</evidence>
<keyword evidence="4 8" id="KW-0560">Oxidoreductase</keyword>
<dbReference type="GO" id="GO:0005506">
    <property type="term" value="F:iron ion binding"/>
    <property type="evidence" value="ECO:0007669"/>
    <property type="project" value="InterPro"/>
</dbReference>
<dbReference type="InterPro" id="IPR017972">
    <property type="entry name" value="Cyt_P450_CS"/>
</dbReference>
<keyword evidence="9" id="KW-1133">Transmembrane helix</keyword>
<keyword evidence="7 8" id="KW-0349">Heme</keyword>
<dbReference type="InterPro" id="IPR036396">
    <property type="entry name" value="Cyt_P450_sf"/>
</dbReference>
<dbReference type="InterPro" id="IPR002403">
    <property type="entry name" value="Cyt_P450_E_grp-IV"/>
</dbReference>
<evidence type="ECO:0000256" key="5">
    <source>
        <dbReference type="ARBA" id="ARBA00023004"/>
    </source>
</evidence>
<evidence type="ECO:0000256" key="9">
    <source>
        <dbReference type="SAM" id="Phobius"/>
    </source>
</evidence>
<dbReference type="PANTHER" id="PTHR46206">
    <property type="entry name" value="CYTOCHROME P450"/>
    <property type="match status" value="1"/>
</dbReference>
<keyword evidence="9" id="KW-0812">Transmembrane</keyword>